<dbReference type="InterPro" id="IPR003265">
    <property type="entry name" value="HhH-GPD_domain"/>
</dbReference>
<accession>A0A1F5MJ07</accession>
<dbReference type="PANTHER" id="PTHR43003:SF5">
    <property type="entry name" value="DNA-3-METHYLADENINE GLYCOSYLASE"/>
    <property type="match status" value="1"/>
</dbReference>
<sequence>MDSKVVKHFQKVDLTLYKTYLKILKKQGEFPVRKKLVFDQYFNELVESIISQQLSVKAADTIYNRVKSIFPQNKITPGNILKTTSEAIRACGLSNSKVSFIKDLSQKIIDKQLDLKKLDSMDDENIKETLMKIKGIGPWTVEMFLMFSLQRKDIFSHGDLGLKNALKKLYYLDNPSKEDLEKIIGRWSPYKTSACKILWKSLDL</sequence>
<dbReference type="Proteomes" id="UP000178017">
    <property type="component" value="Unassembled WGS sequence"/>
</dbReference>
<comment type="catalytic activity">
    <reaction evidence="1">
        <text>Hydrolysis of alkylated DNA, releasing 3-methyladenine, 3-methylguanine, 7-methylguanine and 7-methyladenine.</text>
        <dbReference type="EC" id="3.2.2.21"/>
    </reaction>
</comment>
<dbReference type="GO" id="GO:0006285">
    <property type="term" value="P:base-excision repair, AP site formation"/>
    <property type="evidence" value="ECO:0007669"/>
    <property type="project" value="TreeGrafter"/>
</dbReference>
<dbReference type="GO" id="GO:0032131">
    <property type="term" value="F:alkylated DNA binding"/>
    <property type="evidence" value="ECO:0007669"/>
    <property type="project" value="TreeGrafter"/>
</dbReference>
<evidence type="ECO:0000313" key="8">
    <source>
        <dbReference type="Proteomes" id="UP000178017"/>
    </source>
</evidence>
<dbReference type="CDD" id="cd00056">
    <property type="entry name" value="ENDO3c"/>
    <property type="match status" value="1"/>
</dbReference>
<evidence type="ECO:0000256" key="3">
    <source>
        <dbReference type="ARBA" id="ARBA00012000"/>
    </source>
</evidence>
<evidence type="ECO:0000256" key="5">
    <source>
        <dbReference type="ARBA" id="ARBA00023204"/>
    </source>
</evidence>
<proteinExistence type="inferred from homology"/>
<dbReference type="GO" id="GO:0032993">
    <property type="term" value="C:protein-DNA complex"/>
    <property type="evidence" value="ECO:0007669"/>
    <property type="project" value="TreeGrafter"/>
</dbReference>
<comment type="similarity">
    <text evidence="2">Belongs to the alkylbase DNA glycosidase AlkA family.</text>
</comment>
<dbReference type="GO" id="GO:0005737">
    <property type="term" value="C:cytoplasm"/>
    <property type="evidence" value="ECO:0007669"/>
    <property type="project" value="TreeGrafter"/>
</dbReference>
<dbReference type="EC" id="3.2.2.21" evidence="3"/>
<dbReference type="Gene3D" id="1.10.340.30">
    <property type="entry name" value="Hypothetical protein, domain 2"/>
    <property type="match status" value="1"/>
</dbReference>
<protein>
    <recommendedName>
        <fullName evidence="3">DNA-3-methyladenine glycosylase II</fullName>
        <ecNumber evidence="3">3.2.2.21</ecNumber>
    </recommendedName>
</protein>
<dbReference type="GO" id="GO:0006307">
    <property type="term" value="P:DNA alkylation repair"/>
    <property type="evidence" value="ECO:0007669"/>
    <property type="project" value="TreeGrafter"/>
</dbReference>
<evidence type="ECO:0000256" key="1">
    <source>
        <dbReference type="ARBA" id="ARBA00000086"/>
    </source>
</evidence>
<dbReference type="AlphaFoldDB" id="A0A1F5MJ07"/>
<evidence type="ECO:0000259" key="6">
    <source>
        <dbReference type="SMART" id="SM00478"/>
    </source>
</evidence>
<dbReference type="SMART" id="SM00478">
    <property type="entry name" value="ENDO3c"/>
    <property type="match status" value="1"/>
</dbReference>
<reference evidence="7 8" key="1">
    <citation type="journal article" date="2016" name="Nat. Commun.">
        <title>Thousands of microbial genomes shed light on interconnected biogeochemical processes in an aquifer system.</title>
        <authorList>
            <person name="Anantharaman K."/>
            <person name="Brown C.T."/>
            <person name="Hug L.A."/>
            <person name="Sharon I."/>
            <person name="Castelle C.J."/>
            <person name="Probst A.J."/>
            <person name="Thomas B.C."/>
            <person name="Singh A."/>
            <person name="Wilkins M.J."/>
            <person name="Karaoz U."/>
            <person name="Brodie E.L."/>
            <person name="Williams K.H."/>
            <person name="Hubbard S.S."/>
            <person name="Banfield J.F."/>
        </authorList>
    </citation>
    <scope>NUCLEOTIDE SEQUENCE [LARGE SCALE GENOMIC DNA]</scope>
</reference>
<dbReference type="Pfam" id="PF00730">
    <property type="entry name" value="HhH-GPD"/>
    <property type="match status" value="1"/>
</dbReference>
<dbReference type="GO" id="GO:0043916">
    <property type="term" value="F:DNA-7-methylguanine glycosylase activity"/>
    <property type="evidence" value="ECO:0007669"/>
    <property type="project" value="TreeGrafter"/>
</dbReference>
<gene>
    <name evidence="7" type="ORF">A3B49_03610</name>
</gene>
<keyword evidence="4" id="KW-0227">DNA damage</keyword>
<dbReference type="Gene3D" id="1.10.1670.40">
    <property type="match status" value="1"/>
</dbReference>
<dbReference type="InterPro" id="IPR051912">
    <property type="entry name" value="Alkylbase_DNA_Glycosylase/TA"/>
</dbReference>
<dbReference type="FunFam" id="1.10.340.30:FF:000004">
    <property type="entry name" value="DNA-3-methyladenine glycosylase II"/>
    <property type="match status" value="1"/>
</dbReference>
<evidence type="ECO:0000256" key="4">
    <source>
        <dbReference type="ARBA" id="ARBA00022763"/>
    </source>
</evidence>
<evidence type="ECO:0000313" key="7">
    <source>
        <dbReference type="EMBL" id="OGE65342.1"/>
    </source>
</evidence>
<dbReference type="GO" id="GO:0008725">
    <property type="term" value="F:DNA-3-methyladenine glycosylase activity"/>
    <property type="evidence" value="ECO:0007669"/>
    <property type="project" value="TreeGrafter"/>
</dbReference>
<comment type="caution">
    <text evidence="7">The sequence shown here is derived from an EMBL/GenBank/DDBJ whole genome shotgun (WGS) entry which is preliminary data.</text>
</comment>
<feature type="domain" description="HhH-GPD" evidence="6">
    <location>
        <begin position="50"/>
        <end position="202"/>
    </location>
</feature>
<dbReference type="EMBL" id="MFDO01000019">
    <property type="protein sequence ID" value="OGE65342.1"/>
    <property type="molecule type" value="Genomic_DNA"/>
</dbReference>
<dbReference type="InterPro" id="IPR011257">
    <property type="entry name" value="DNA_glycosylase"/>
</dbReference>
<evidence type="ECO:0000256" key="2">
    <source>
        <dbReference type="ARBA" id="ARBA00010817"/>
    </source>
</evidence>
<name>A0A1F5MJ07_9BACT</name>
<dbReference type="SUPFAM" id="SSF48150">
    <property type="entry name" value="DNA-glycosylase"/>
    <property type="match status" value="1"/>
</dbReference>
<dbReference type="PANTHER" id="PTHR43003">
    <property type="entry name" value="DNA-3-METHYLADENINE GLYCOSYLASE"/>
    <property type="match status" value="1"/>
</dbReference>
<organism evidence="7 8">
    <name type="scientific">Candidatus Daviesbacteria bacterium RIFCSPLOWO2_01_FULL_40_24</name>
    <dbReference type="NCBI Taxonomy" id="1797787"/>
    <lineage>
        <taxon>Bacteria</taxon>
        <taxon>Candidatus Daviesiibacteriota</taxon>
    </lineage>
</organism>
<keyword evidence="5" id="KW-0234">DNA repair</keyword>